<protein>
    <submittedName>
        <fullName evidence="2">Uncharacterized protein</fullName>
    </submittedName>
</protein>
<dbReference type="EMBL" id="FOGO01000007">
    <property type="protein sequence ID" value="SES04430.1"/>
    <property type="molecule type" value="Genomic_DNA"/>
</dbReference>
<name>A0A1H9U4E6_9ACTN</name>
<keyword evidence="3" id="KW-1185">Reference proteome</keyword>
<dbReference type="RefSeq" id="WP_143081863.1">
    <property type="nucleotide sequence ID" value="NZ_FOGO01000007.1"/>
</dbReference>
<feature type="region of interest" description="Disordered" evidence="1">
    <location>
        <begin position="196"/>
        <end position="230"/>
    </location>
</feature>
<dbReference type="OrthoDB" id="4237747at2"/>
<dbReference type="AlphaFoldDB" id="A0A1H9U4E6"/>
<gene>
    <name evidence="2" type="ORF">SAMN05421870_107332</name>
</gene>
<evidence type="ECO:0000313" key="2">
    <source>
        <dbReference type="EMBL" id="SES04430.1"/>
    </source>
</evidence>
<dbReference type="Proteomes" id="UP000182841">
    <property type="component" value="Unassembled WGS sequence"/>
</dbReference>
<reference evidence="3" key="1">
    <citation type="submission" date="2016-10" db="EMBL/GenBank/DDBJ databases">
        <authorList>
            <person name="Varghese N."/>
            <person name="Submissions S."/>
        </authorList>
    </citation>
    <scope>NUCLEOTIDE SEQUENCE [LARGE SCALE GENOMIC DNA]</scope>
    <source>
        <strain evidence="3">CGMCC 4.6825</strain>
    </source>
</reference>
<evidence type="ECO:0000313" key="3">
    <source>
        <dbReference type="Proteomes" id="UP000182841"/>
    </source>
</evidence>
<evidence type="ECO:0000256" key="1">
    <source>
        <dbReference type="SAM" id="MobiDB-lite"/>
    </source>
</evidence>
<accession>A0A1H9U4E6</accession>
<organism evidence="2 3">
    <name type="scientific">Streptomyces qinglanensis</name>
    <dbReference type="NCBI Taxonomy" id="943816"/>
    <lineage>
        <taxon>Bacteria</taxon>
        <taxon>Bacillati</taxon>
        <taxon>Actinomycetota</taxon>
        <taxon>Actinomycetes</taxon>
        <taxon>Kitasatosporales</taxon>
        <taxon>Streptomycetaceae</taxon>
        <taxon>Streptomyces</taxon>
    </lineage>
</organism>
<feature type="compositionally biased region" description="Basic and acidic residues" evidence="1">
    <location>
        <begin position="204"/>
        <end position="221"/>
    </location>
</feature>
<proteinExistence type="predicted"/>
<sequence>MFDETCLASLPLVDQTQCEIAAADFRFHELYGADESKWFPWQRHAYRRAMTDVRSTAPEEGTTMSMPVSGPHRVYVDRIPSGVTVNLSAYLDFALRHLADECGDDLTELVEATASAGVQTSQGNDDAHAVHERDALAQSLADSVPGLDVYGRQCTLLAEQLAPEMAAQAAEAKRLRREVARLQELASRQAERLDELQQANESAYRADHDRSGGPRMGDGKHAGLWSRPAGPGAVRAGWPLDLHTTGGAA</sequence>